<organism evidence="1 2">
    <name type="scientific">Aspergillus granulosus</name>
    <dbReference type="NCBI Taxonomy" id="176169"/>
    <lineage>
        <taxon>Eukaryota</taxon>
        <taxon>Fungi</taxon>
        <taxon>Dikarya</taxon>
        <taxon>Ascomycota</taxon>
        <taxon>Pezizomycotina</taxon>
        <taxon>Eurotiomycetes</taxon>
        <taxon>Eurotiomycetidae</taxon>
        <taxon>Eurotiales</taxon>
        <taxon>Aspergillaceae</taxon>
        <taxon>Aspergillus</taxon>
        <taxon>Aspergillus subgen. Nidulantes</taxon>
    </lineage>
</organism>
<protein>
    <submittedName>
        <fullName evidence="1">Uncharacterized protein</fullName>
    </submittedName>
</protein>
<gene>
    <name evidence="1" type="ORF">BJX63DRAFT_432505</name>
</gene>
<dbReference type="EMBL" id="JBFXLT010000046">
    <property type="protein sequence ID" value="KAL2812611.1"/>
    <property type="molecule type" value="Genomic_DNA"/>
</dbReference>
<accession>A0ABR4HAW5</accession>
<keyword evidence="2" id="KW-1185">Reference proteome</keyword>
<evidence type="ECO:0000313" key="2">
    <source>
        <dbReference type="Proteomes" id="UP001610334"/>
    </source>
</evidence>
<evidence type="ECO:0000313" key="1">
    <source>
        <dbReference type="EMBL" id="KAL2812611.1"/>
    </source>
</evidence>
<proteinExistence type="predicted"/>
<sequence>MPTVTSTLNAHLTNWGPLTTTFTPPPACVSSPDFVYMAPTSNPDLLGHSNGCSWDMGTCLPSPTDPDALRPLQSDWDLLQPNVIAYYSPGLLCPSGYTTVGTAARHGEDSAVEPQGIFATIERRSMMWFHLRSVLTLALDPSETAIACCPSNMTPDWVGGCTSILSAYTPTTACVRIMSPPVYMSTVITSHGETVTETILVPTGTDEVITSYVTYDPAVATDYVGVTTQLVVYMVHRAGDGEGGDSDTDSDTGDGGNGAAGLRSFGVVGSSVLVGLVAGVGMVLGRG</sequence>
<reference evidence="1 2" key="1">
    <citation type="submission" date="2024-07" db="EMBL/GenBank/DDBJ databases">
        <title>Section-level genome sequencing and comparative genomics of Aspergillus sections Usti and Cavernicolus.</title>
        <authorList>
            <consortium name="Lawrence Berkeley National Laboratory"/>
            <person name="Nybo J.L."/>
            <person name="Vesth T.C."/>
            <person name="Theobald S."/>
            <person name="Frisvad J.C."/>
            <person name="Larsen T.O."/>
            <person name="Kjaerboelling I."/>
            <person name="Rothschild-Mancinelli K."/>
            <person name="Lyhne E.K."/>
            <person name="Kogle M.E."/>
            <person name="Barry K."/>
            <person name="Clum A."/>
            <person name="Na H."/>
            <person name="Ledsgaard L."/>
            <person name="Lin J."/>
            <person name="Lipzen A."/>
            <person name="Kuo A."/>
            <person name="Riley R."/>
            <person name="Mondo S."/>
            <person name="Labutti K."/>
            <person name="Haridas S."/>
            <person name="Pangalinan J."/>
            <person name="Salamov A.A."/>
            <person name="Simmons B.A."/>
            <person name="Magnuson J.K."/>
            <person name="Chen J."/>
            <person name="Drula E."/>
            <person name="Henrissat B."/>
            <person name="Wiebenga A."/>
            <person name="Lubbers R.J."/>
            <person name="Gomes A.C."/>
            <person name="Makela M.R."/>
            <person name="Stajich J."/>
            <person name="Grigoriev I.V."/>
            <person name="Mortensen U.H."/>
            <person name="De Vries R.P."/>
            <person name="Baker S.E."/>
            <person name="Andersen M.R."/>
        </authorList>
    </citation>
    <scope>NUCLEOTIDE SEQUENCE [LARGE SCALE GENOMIC DNA]</scope>
    <source>
        <strain evidence="1 2">CBS 588.65</strain>
    </source>
</reference>
<name>A0ABR4HAW5_9EURO</name>
<comment type="caution">
    <text evidence="1">The sequence shown here is derived from an EMBL/GenBank/DDBJ whole genome shotgun (WGS) entry which is preliminary data.</text>
</comment>
<dbReference type="Proteomes" id="UP001610334">
    <property type="component" value="Unassembled WGS sequence"/>
</dbReference>